<keyword evidence="5" id="KW-0210">Decarboxylase</keyword>
<comment type="pathway">
    <text evidence="2">Purine metabolism; urate degradation; (S)-allantoin from urate: step 3/3.</text>
</comment>
<evidence type="ECO:0000256" key="4">
    <source>
        <dbReference type="ARBA" id="ARBA00022631"/>
    </source>
</evidence>
<dbReference type="AlphaFoldDB" id="A0A852X3Z7"/>
<keyword evidence="9" id="KW-1185">Reference proteome</keyword>
<dbReference type="SUPFAM" id="SSF158694">
    <property type="entry name" value="UraD-Like"/>
    <property type="match status" value="1"/>
</dbReference>
<dbReference type="GO" id="GO:0019628">
    <property type="term" value="P:urate catabolic process"/>
    <property type="evidence" value="ECO:0007669"/>
    <property type="project" value="TreeGrafter"/>
</dbReference>
<dbReference type="PANTHER" id="PTHR43466">
    <property type="entry name" value="2-OXO-4-HYDROXY-4-CARBOXY-5-UREIDOIMIDAZOLINE DECARBOXYLASE-RELATED"/>
    <property type="match status" value="1"/>
</dbReference>
<dbReference type="RefSeq" id="WP_179550804.1">
    <property type="nucleotide sequence ID" value="NZ_JACCFI010000001.1"/>
</dbReference>
<evidence type="ECO:0000313" key="8">
    <source>
        <dbReference type="EMBL" id="NYG20725.1"/>
    </source>
</evidence>
<dbReference type="PANTHER" id="PTHR43466:SF1">
    <property type="entry name" value="2-OXO-4-HYDROXY-4-CARBOXY-5-UREIDOIMIDAZOLINE DECARBOXYLASE-RELATED"/>
    <property type="match status" value="1"/>
</dbReference>
<dbReference type="EC" id="4.1.1.97" evidence="3"/>
<reference evidence="8 9" key="1">
    <citation type="submission" date="2020-07" db="EMBL/GenBank/DDBJ databases">
        <title>Sequencing the genomes of 1000 actinobacteria strains.</title>
        <authorList>
            <person name="Klenk H.-P."/>
        </authorList>
    </citation>
    <scope>NUCLEOTIDE SEQUENCE [LARGE SCALE GENOMIC DNA]</scope>
    <source>
        <strain evidence="8 9">DSM 8598</strain>
    </source>
</reference>
<keyword evidence="6 8" id="KW-0456">Lyase</keyword>
<evidence type="ECO:0000256" key="5">
    <source>
        <dbReference type="ARBA" id="ARBA00022793"/>
    </source>
</evidence>
<dbReference type="GO" id="GO:0051997">
    <property type="term" value="F:2-oxo-4-hydroxy-4-carboxy-5-ureidoimidazoline decarboxylase activity"/>
    <property type="evidence" value="ECO:0007669"/>
    <property type="project" value="UniProtKB-EC"/>
</dbReference>
<dbReference type="InterPro" id="IPR017595">
    <property type="entry name" value="OHCU_decarboxylase-2"/>
</dbReference>
<protein>
    <recommendedName>
        <fullName evidence="3">2-oxo-4-hydroxy-4-carboxy-5-ureidoimidazoline decarboxylase</fullName>
        <ecNumber evidence="3">4.1.1.97</ecNumber>
    </recommendedName>
</protein>
<evidence type="ECO:0000256" key="2">
    <source>
        <dbReference type="ARBA" id="ARBA00004754"/>
    </source>
</evidence>
<dbReference type="NCBIfam" id="TIGR03180">
    <property type="entry name" value="UraD_2"/>
    <property type="match status" value="1"/>
</dbReference>
<feature type="domain" description="Oxo-4-hydroxy-4-carboxy-5-ureidoimidazoline decarboxylase" evidence="7">
    <location>
        <begin position="7"/>
        <end position="159"/>
    </location>
</feature>
<keyword evidence="4" id="KW-0659">Purine metabolism</keyword>
<sequence length="165" mass="17494">MKLEDFNGLDRRTAIEALRPCLDIPRWGEELADGRPYVSVAELASAADRAAAPFTAEEIDGALAHHPPIGRRADGATVEASLSRGEQSGVDPNDSAVAAALASGNLAYEARFGRVFLIRAAGRSASEMLALLDERLTNSAADEDVIVAEQLREIAVLRVKGLITA</sequence>
<comment type="caution">
    <text evidence="8">The sequence shown here is derived from an EMBL/GenBank/DDBJ whole genome shotgun (WGS) entry which is preliminary data.</text>
</comment>
<comment type="catalytic activity">
    <reaction evidence="1">
        <text>5-hydroxy-2-oxo-4-ureido-2,5-dihydro-1H-imidazole-5-carboxylate + H(+) = (S)-allantoin + CO2</text>
        <dbReference type="Rhea" id="RHEA:26301"/>
        <dbReference type="ChEBI" id="CHEBI:15378"/>
        <dbReference type="ChEBI" id="CHEBI:15678"/>
        <dbReference type="ChEBI" id="CHEBI:16526"/>
        <dbReference type="ChEBI" id="CHEBI:58639"/>
        <dbReference type="EC" id="4.1.1.97"/>
    </reaction>
</comment>
<proteinExistence type="predicted"/>
<organism evidence="8 9">
    <name type="scientific">Agromyces hippuratus</name>
    <dbReference type="NCBI Taxonomy" id="286438"/>
    <lineage>
        <taxon>Bacteria</taxon>
        <taxon>Bacillati</taxon>
        <taxon>Actinomycetota</taxon>
        <taxon>Actinomycetes</taxon>
        <taxon>Micrococcales</taxon>
        <taxon>Microbacteriaceae</taxon>
        <taxon>Agromyces</taxon>
    </lineage>
</organism>
<evidence type="ECO:0000256" key="6">
    <source>
        <dbReference type="ARBA" id="ARBA00023239"/>
    </source>
</evidence>
<accession>A0A852X3Z7</accession>
<dbReference type="InterPro" id="IPR018020">
    <property type="entry name" value="OHCU_decarboxylase"/>
</dbReference>
<dbReference type="Pfam" id="PF09349">
    <property type="entry name" value="OHCU_decarbox"/>
    <property type="match status" value="1"/>
</dbReference>
<dbReference type="InterPro" id="IPR036778">
    <property type="entry name" value="OHCU_decarboxylase_sf"/>
</dbReference>
<evidence type="ECO:0000256" key="1">
    <source>
        <dbReference type="ARBA" id="ARBA00001163"/>
    </source>
</evidence>
<dbReference type="Gene3D" id="1.10.3330.10">
    <property type="entry name" value="Oxo-4-hydroxy-4-carboxy-5-ureidoimidazoline decarboxylase"/>
    <property type="match status" value="1"/>
</dbReference>
<dbReference type="GO" id="GO:0006144">
    <property type="term" value="P:purine nucleobase metabolic process"/>
    <property type="evidence" value="ECO:0007669"/>
    <property type="project" value="UniProtKB-KW"/>
</dbReference>
<evidence type="ECO:0000259" key="7">
    <source>
        <dbReference type="Pfam" id="PF09349"/>
    </source>
</evidence>
<evidence type="ECO:0000313" key="9">
    <source>
        <dbReference type="Proteomes" id="UP000549066"/>
    </source>
</evidence>
<dbReference type="Proteomes" id="UP000549066">
    <property type="component" value="Unassembled WGS sequence"/>
</dbReference>
<evidence type="ECO:0000256" key="3">
    <source>
        <dbReference type="ARBA" id="ARBA00012257"/>
    </source>
</evidence>
<name>A0A852X3Z7_9MICO</name>
<dbReference type="NCBIfam" id="NF010372">
    <property type="entry name" value="PRK13798.1"/>
    <property type="match status" value="1"/>
</dbReference>
<gene>
    <name evidence="8" type="ORF">BJY17_001472</name>
</gene>
<dbReference type="EMBL" id="JACCFI010000001">
    <property type="protein sequence ID" value="NYG20725.1"/>
    <property type="molecule type" value="Genomic_DNA"/>
</dbReference>